<name>A0A7S3JTR2_9STRA</name>
<proteinExistence type="predicted"/>
<dbReference type="CDD" id="cd05162">
    <property type="entry name" value="PWWP"/>
    <property type="match status" value="1"/>
</dbReference>
<reference evidence="3" key="1">
    <citation type="submission" date="2021-01" db="EMBL/GenBank/DDBJ databases">
        <authorList>
            <person name="Corre E."/>
            <person name="Pelletier E."/>
            <person name="Niang G."/>
            <person name="Scheremetjew M."/>
            <person name="Finn R."/>
            <person name="Kale V."/>
            <person name="Holt S."/>
            <person name="Cochrane G."/>
            <person name="Meng A."/>
            <person name="Brown T."/>
            <person name="Cohen L."/>
        </authorList>
    </citation>
    <scope>NUCLEOTIDE SEQUENCE</scope>
    <source>
        <strain evidence="3">CCMP1510</strain>
    </source>
</reference>
<dbReference type="AlphaFoldDB" id="A0A7S3JTR2"/>
<feature type="domain" description="PWWP" evidence="2">
    <location>
        <begin position="565"/>
        <end position="632"/>
    </location>
</feature>
<gene>
    <name evidence="3" type="ORF">ALAG00032_LOCUS5550</name>
</gene>
<protein>
    <recommendedName>
        <fullName evidence="2">PWWP domain-containing protein</fullName>
    </recommendedName>
</protein>
<accession>A0A7S3JTR2</accession>
<evidence type="ECO:0000256" key="1">
    <source>
        <dbReference type="SAM" id="MobiDB-lite"/>
    </source>
</evidence>
<sequence>MQQQAELLLPPPSKRPKLPTNWNYAQRDELYQRIIALGDKHMRDVMHIVFGSEMHFSVGDELDVDFEKLDEGICDKLDKLVRLKTAENMNQVESAAKIVNETKTIQEKKEETKKDSQAKKKVPKYNQKVIIKNPNTQRISPAPTAPPISRVLNKTSFFARRESLAVKSPPEPAKKILQEKKLIEIVVAAKIGKLPTRIELQRGVTTDLFRKCSVLCRHGRKYLLLFDDDLSLEWFDIGSKTTTWREPSKLLSREENNFGPMIKAEQCDAIMKWLCALDAANQVLRYIDKDGSSPLTECCSRLQNRESYGGIEFAYNIRMKVYATIINGLRRHDSTVPGWEEATYSLALGAPMSPSSKRHNYLVDEAVAITLGAQVLISCFEYKWLQLISSMNSKEYVPSENIASWRRPYSHISTIPIEKSCVGLRIQVWSKQAWRPAKIKHHVPDMLTITYEDNHQDEEIRRCNAIIRRHDLHRSAYFGFAAQKKLPRTFDANAYFDYLAQLATEIHTSKYDDDLPSYFSKQPPRRCRERHENVTSSSTTPNDTHLTENNTPTHIPTRSLVCHRLGKLVWAKSGSHPWWPGELAIIDKEALFEAMPPTAPKLQRRLIVLYFGETQYDLFTPGIAKTITDFDPKNPQEKLSIQNNDLDFALGLAHKRAVDLGLVSPF</sequence>
<feature type="compositionally biased region" description="Polar residues" evidence="1">
    <location>
        <begin position="534"/>
        <end position="552"/>
    </location>
</feature>
<dbReference type="SUPFAM" id="SSF63748">
    <property type="entry name" value="Tudor/PWWP/MBT"/>
    <property type="match status" value="1"/>
</dbReference>
<organism evidence="3">
    <name type="scientific">Aureoumbra lagunensis</name>
    <dbReference type="NCBI Taxonomy" id="44058"/>
    <lineage>
        <taxon>Eukaryota</taxon>
        <taxon>Sar</taxon>
        <taxon>Stramenopiles</taxon>
        <taxon>Ochrophyta</taxon>
        <taxon>Pelagophyceae</taxon>
        <taxon>Pelagomonadales</taxon>
        <taxon>Aureoumbra</taxon>
    </lineage>
</organism>
<dbReference type="EMBL" id="HBIJ01007879">
    <property type="protein sequence ID" value="CAE0364808.1"/>
    <property type="molecule type" value="Transcribed_RNA"/>
</dbReference>
<dbReference type="Gene3D" id="2.30.30.140">
    <property type="match status" value="1"/>
</dbReference>
<dbReference type="Pfam" id="PF00855">
    <property type="entry name" value="PWWP"/>
    <property type="match status" value="1"/>
</dbReference>
<evidence type="ECO:0000313" key="3">
    <source>
        <dbReference type="EMBL" id="CAE0364808.1"/>
    </source>
</evidence>
<feature type="region of interest" description="Disordered" evidence="1">
    <location>
        <begin position="522"/>
        <end position="552"/>
    </location>
</feature>
<evidence type="ECO:0000259" key="2">
    <source>
        <dbReference type="PROSITE" id="PS50812"/>
    </source>
</evidence>
<dbReference type="PROSITE" id="PS50812">
    <property type="entry name" value="PWWP"/>
    <property type="match status" value="1"/>
</dbReference>
<dbReference type="InterPro" id="IPR000313">
    <property type="entry name" value="PWWP_dom"/>
</dbReference>